<evidence type="ECO:0000313" key="4">
    <source>
        <dbReference type="Proteomes" id="UP000218267"/>
    </source>
</evidence>
<accession>A0A1Y1CI30</accession>
<organism evidence="3 4">
    <name type="scientific">Labilibaculum antarcticum</name>
    <dbReference type="NCBI Taxonomy" id="1717717"/>
    <lineage>
        <taxon>Bacteria</taxon>
        <taxon>Pseudomonadati</taxon>
        <taxon>Bacteroidota</taxon>
        <taxon>Bacteroidia</taxon>
        <taxon>Marinilabiliales</taxon>
        <taxon>Marinifilaceae</taxon>
        <taxon>Labilibaculum</taxon>
    </lineage>
</organism>
<dbReference type="AlphaFoldDB" id="A0A1Y1CI30"/>
<evidence type="ECO:0000256" key="1">
    <source>
        <dbReference type="SAM" id="MobiDB-lite"/>
    </source>
</evidence>
<feature type="region of interest" description="Disordered" evidence="1">
    <location>
        <begin position="126"/>
        <end position="152"/>
    </location>
</feature>
<dbReference type="KEGG" id="mbas:ALGA_1664"/>
<gene>
    <name evidence="3" type="ORF">ALGA_1664</name>
</gene>
<keyword evidence="2" id="KW-0732">Signal</keyword>
<evidence type="ECO:0000313" key="3">
    <source>
        <dbReference type="EMBL" id="BAX80039.1"/>
    </source>
</evidence>
<reference evidence="3 4" key="1">
    <citation type="journal article" date="2018" name="Mar. Genomics">
        <title>Complete genome sequence of Marinifilaceae bacterium strain SPP2, isolated from the Antarctic marine sediment.</title>
        <authorList>
            <person name="Watanabe M."/>
            <person name="Kojima H."/>
            <person name="Fukui M."/>
        </authorList>
    </citation>
    <scope>NUCLEOTIDE SEQUENCE [LARGE SCALE GENOMIC DNA]</scope>
    <source>
        <strain evidence="3 4">SPP2</strain>
    </source>
</reference>
<name>A0A1Y1CI30_9BACT</name>
<dbReference type="Proteomes" id="UP000218267">
    <property type="component" value="Chromosome"/>
</dbReference>
<keyword evidence="4" id="KW-1185">Reference proteome</keyword>
<feature type="signal peptide" evidence="2">
    <location>
        <begin position="1"/>
        <end position="18"/>
    </location>
</feature>
<feature type="chain" id="PRO_5012914552" evidence="2">
    <location>
        <begin position="19"/>
        <end position="152"/>
    </location>
</feature>
<sequence>MRKIIILILTLLPLISSAQISFNTGNLQFDSDLNTINANANLDFGAFQTDLSIGYNVPEKEIEHMRGTLNMAPGEIYLALEISKVSNRSVDDVICNYRKHKSRGWGYIAKESGVRPGSAKFHRLKNHSHHKKNKGHKHSKNHGKHKKKHKKR</sequence>
<dbReference type="RefSeq" id="WP_096428914.1">
    <property type="nucleotide sequence ID" value="NZ_AP018042.1"/>
</dbReference>
<proteinExistence type="predicted"/>
<evidence type="ECO:0000256" key="2">
    <source>
        <dbReference type="SAM" id="SignalP"/>
    </source>
</evidence>
<protein>
    <submittedName>
        <fullName evidence="3">Uncharacterized protein</fullName>
    </submittedName>
</protein>
<reference evidence="4" key="2">
    <citation type="journal article" date="2020" name="Antonie Van Leeuwenhoek">
        <title>Labilibaculum antarcticum sp. nov., a novel facultative anaerobic, psychrotorelant bacterium isolated from marine sediment of Antarctica.</title>
        <authorList>
            <person name="Watanabe M."/>
            <person name="Kojima H."/>
            <person name="Fukui M."/>
        </authorList>
    </citation>
    <scope>NUCLEOTIDE SEQUENCE [LARGE SCALE GENOMIC DNA]</scope>
    <source>
        <strain evidence="4">SPP2</strain>
    </source>
</reference>
<dbReference type="EMBL" id="AP018042">
    <property type="protein sequence ID" value="BAX80039.1"/>
    <property type="molecule type" value="Genomic_DNA"/>
</dbReference>
<dbReference type="OrthoDB" id="5966402at2"/>